<evidence type="ECO:0000256" key="7">
    <source>
        <dbReference type="ARBA" id="ARBA00035898"/>
    </source>
</evidence>
<evidence type="ECO:0000256" key="4">
    <source>
        <dbReference type="ARBA" id="ARBA00022777"/>
    </source>
</evidence>
<dbReference type="GO" id="GO:0016301">
    <property type="term" value="F:kinase activity"/>
    <property type="evidence" value="ECO:0007669"/>
    <property type="project" value="UniProtKB-KW"/>
</dbReference>
<evidence type="ECO:0000256" key="8">
    <source>
        <dbReference type="ARBA" id="ARBA00036346"/>
    </source>
</evidence>
<keyword evidence="3" id="KW-0547">Nucleotide-binding</keyword>
<keyword evidence="5" id="KW-0067">ATP-binding</keyword>
<dbReference type="Pfam" id="PF17042">
    <property type="entry name" value="NBD_C"/>
    <property type="match status" value="1"/>
</dbReference>
<dbReference type="Gene3D" id="3.40.980.20">
    <property type="entry name" value="Four-carbon acid sugar kinase, nucleotide binding domain"/>
    <property type="match status" value="1"/>
</dbReference>
<reference evidence="15" key="1">
    <citation type="submission" date="2022-12" db="EMBL/GenBank/DDBJ databases">
        <title>Paracoccus onchidii sp. nov., isolated from a marine invertebrate from the South China Sea.</title>
        <authorList>
            <person name="Xu S."/>
            <person name="Liu Z."/>
            <person name="Xu Y."/>
        </authorList>
    </citation>
    <scope>NUCLEOTIDE SEQUENCE</scope>
    <source>
        <strain evidence="15">Z330</strain>
    </source>
</reference>
<dbReference type="Proteomes" id="UP001165641">
    <property type="component" value="Unassembled WGS sequence"/>
</dbReference>
<accession>A0ABT4ZJF9</accession>
<dbReference type="Gene3D" id="3.40.50.10840">
    <property type="entry name" value="Putative sugar-binding, N-terminal domain"/>
    <property type="match status" value="1"/>
</dbReference>
<comment type="catalytic activity">
    <reaction evidence="8">
        <text>3-dehydro-D-erythronate + ATP = 3-dehydro-4-O-phospho-D-erythronate + ADP + H(+)</text>
        <dbReference type="Rhea" id="RHEA:52556"/>
        <dbReference type="ChEBI" id="CHEBI:15378"/>
        <dbReference type="ChEBI" id="CHEBI:30616"/>
        <dbReference type="ChEBI" id="CHEBI:57958"/>
        <dbReference type="ChEBI" id="CHEBI:136593"/>
        <dbReference type="ChEBI" id="CHEBI:456216"/>
        <dbReference type="EC" id="2.7.1.217"/>
    </reaction>
</comment>
<comment type="caution">
    <text evidence="15">The sequence shown here is derived from an EMBL/GenBank/DDBJ whole genome shotgun (WGS) entry which is preliminary data.</text>
</comment>
<protein>
    <recommendedName>
        <fullName evidence="11">3-oxo-tetronate kinase</fullName>
        <ecNumber evidence="10">2.7.1.217</ecNumber>
    </recommendedName>
    <alternativeName>
        <fullName evidence="12">3-dehydrotetronate 4-kinase</fullName>
    </alternativeName>
</protein>
<keyword evidence="4 15" id="KW-0418">Kinase</keyword>
<dbReference type="Pfam" id="PF07005">
    <property type="entry name" value="SBD_N"/>
    <property type="match status" value="1"/>
</dbReference>
<evidence type="ECO:0000256" key="10">
    <source>
        <dbReference type="ARBA" id="ARBA00039095"/>
    </source>
</evidence>
<evidence type="ECO:0000313" key="16">
    <source>
        <dbReference type="Proteomes" id="UP001165641"/>
    </source>
</evidence>
<feature type="domain" description="Four-carbon acid sugar kinase nucleotide binding" evidence="14">
    <location>
        <begin position="258"/>
        <end position="414"/>
    </location>
</feature>
<gene>
    <name evidence="15" type="ORF">PAF17_18640</name>
</gene>
<dbReference type="RefSeq" id="WP_271890597.1">
    <property type="nucleotide sequence ID" value="NZ_JAQBIE010000038.1"/>
</dbReference>
<keyword evidence="6" id="KW-0119">Carbohydrate metabolism</keyword>
<evidence type="ECO:0000256" key="9">
    <source>
        <dbReference type="ARBA" id="ARBA00037335"/>
    </source>
</evidence>
<evidence type="ECO:0000256" key="12">
    <source>
        <dbReference type="ARBA" id="ARBA00041377"/>
    </source>
</evidence>
<evidence type="ECO:0000256" key="11">
    <source>
        <dbReference type="ARBA" id="ARBA00039461"/>
    </source>
</evidence>
<evidence type="ECO:0000256" key="5">
    <source>
        <dbReference type="ARBA" id="ARBA00022840"/>
    </source>
</evidence>
<dbReference type="InterPro" id="IPR042213">
    <property type="entry name" value="NBD_C_sf"/>
</dbReference>
<organism evidence="15 16">
    <name type="scientific">Paracoccus onchidii</name>
    <dbReference type="NCBI Taxonomy" id="3017813"/>
    <lineage>
        <taxon>Bacteria</taxon>
        <taxon>Pseudomonadati</taxon>
        <taxon>Pseudomonadota</taxon>
        <taxon>Alphaproteobacteria</taxon>
        <taxon>Rhodobacterales</taxon>
        <taxon>Paracoccaceae</taxon>
        <taxon>Paracoccus</taxon>
    </lineage>
</organism>
<proteinExistence type="inferred from homology"/>
<keyword evidence="2" id="KW-0808">Transferase</keyword>
<name>A0ABT4ZJF9_9RHOB</name>
<evidence type="ECO:0000259" key="13">
    <source>
        <dbReference type="Pfam" id="PF07005"/>
    </source>
</evidence>
<comment type="function">
    <text evidence="9">Catalyzes the ATP-dependent phosphorylation of 3-oxo-tetronate to 3-oxo-tetronate 4-phosphate.</text>
</comment>
<evidence type="ECO:0000256" key="3">
    <source>
        <dbReference type="ARBA" id="ARBA00022741"/>
    </source>
</evidence>
<evidence type="ECO:0000256" key="1">
    <source>
        <dbReference type="ARBA" id="ARBA00005715"/>
    </source>
</evidence>
<dbReference type="InterPro" id="IPR031475">
    <property type="entry name" value="NBD_C"/>
</dbReference>
<dbReference type="InterPro" id="IPR037051">
    <property type="entry name" value="4-carb_acid_sugar_kinase_N_sf"/>
</dbReference>
<keyword evidence="16" id="KW-1185">Reference proteome</keyword>
<comment type="similarity">
    <text evidence="1">Belongs to the four-carbon acid sugar kinase family.</text>
</comment>
<dbReference type="EC" id="2.7.1.217" evidence="10"/>
<comment type="catalytic activity">
    <reaction evidence="7">
        <text>3-dehydro-L-erythronate + ATP = 3-dehydro-4-O-phospho-L-erythronate + ADP + H(+)</text>
        <dbReference type="Rhea" id="RHEA:52552"/>
        <dbReference type="ChEBI" id="CHEBI:15378"/>
        <dbReference type="ChEBI" id="CHEBI:30616"/>
        <dbReference type="ChEBI" id="CHEBI:136592"/>
        <dbReference type="ChEBI" id="CHEBI:136670"/>
        <dbReference type="ChEBI" id="CHEBI:456216"/>
        <dbReference type="EC" id="2.7.1.217"/>
    </reaction>
</comment>
<dbReference type="InterPro" id="IPR050007">
    <property type="entry name" value="OtnK"/>
</dbReference>
<sequence>MTVVLGCIADDFTGATDLAGLLARSGVRVRLHMGLPDDAPGDDVAPFEVIALKTRTLPVAEALEQTRAAAQWLQAAGAGRYFWKYCSTFDSTETGNIGPVAQALMSDLGAAQTIYCPAFPENGRRVFMGNLFVGQQPLAESPMRDHPLTPMRDSDLTRLLAPQVSGQVGLIDHPVVEAGPQSIRTALAALAAEGRAHIVIDAIRDGDLETIAAACREMPLITGGSALAMALPGLYLADGTLSADAPRLVPPVLGAGAVVLSGSCSAMTNRQVALYLDSGAPGFRLDPLDLARNGNNAVLDWLAAQDLAQAPIIYATANPESVRAAQDQLGVVRAGEIVEETLAACAIAARDRGAQRFVVAGGETSGAVTRALDVSRMDVGAEIAPGVPWCFGRSAGTELALTLKSGNFGTESFFADALERLST</sequence>
<feature type="domain" description="Four-carbon acid sugar kinase N-terminal" evidence="13">
    <location>
        <begin position="5"/>
        <end position="231"/>
    </location>
</feature>
<dbReference type="InterPro" id="IPR010737">
    <property type="entry name" value="4-carb_acid_sugar_kinase_N"/>
</dbReference>
<dbReference type="EMBL" id="JAQBIE010000038">
    <property type="protein sequence ID" value="MDB6179500.1"/>
    <property type="molecule type" value="Genomic_DNA"/>
</dbReference>
<evidence type="ECO:0000259" key="14">
    <source>
        <dbReference type="Pfam" id="PF17042"/>
    </source>
</evidence>
<evidence type="ECO:0000256" key="2">
    <source>
        <dbReference type="ARBA" id="ARBA00022679"/>
    </source>
</evidence>
<dbReference type="SUPFAM" id="SSF142764">
    <property type="entry name" value="YgbK-like"/>
    <property type="match status" value="1"/>
</dbReference>
<evidence type="ECO:0000313" key="15">
    <source>
        <dbReference type="EMBL" id="MDB6179500.1"/>
    </source>
</evidence>
<dbReference type="NCBIfam" id="NF043035">
    <property type="entry name" value="OxoTetrKin"/>
    <property type="match status" value="1"/>
</dbReference>
<evidence type="ECO:0000256" key="6">
    <source>
        <dbReference type="ARBA" id="ARBA00023277"/>
    </source>
</evidence>